<evidence type="ECO:0000313" key="6">
    <source>
        <dbReference type="Proteomes" id="UP000444174"/>
    </source>
</evidence>
<dbReference type="Proteomes" id="UP000444174">
    <property type="component" value="Unassembled WGS sequence"/>
</dbReference>
<sequence>MRLPIIAALVMLPVAGFAAGDDDFTPPKPTDTVKKCWGKRVYDADKGKCVKPQQSSLNDDQLFDDARALAYAGRIEAAQAVLAAMTDQTESRVQTYWGFTHRKQGDLDLAKQYYQAALENDPNNLLARSYYGQGLVEEGRLGEAFAQWKEIRTRGGTDSWAEVSLRTALEDGRTFSY</sequence>
<evidence type="ECO:0000256" key="2">
    <source>
        <dbReference type="ARBA" id="ARBA00022803"/>
    </source>
</evidence>
<dbReference type="InterPro" id="IPR013105">
    <property type="entry name" value="TPR_2"/>
</dbReference>
<protein>
    <submittedName>
        <fullName evidence="5">Tetratricopeptide repeat protein</fullName>
    </submittedName>
</protein>
<feature type="signal peptide" evidence="4">
    <location>
        <begin position="1"/>
        <end position="18"/>
    </location>
</feature>
<gene>
    <name evidence="5" type="ORF">GFB49_00270</name>
</gene>
<evidence type="ECO:0000256" key="4">
    <source>
        <dbReference type="SAM" id="SignalP"/>
    </source>
</evidence>
<dbReference type="AlphaFoldDB" id="A0A843YCV0"/>
<dbReference type="EMBL" id="WIBF01000001">
    <property type="protein sequence ID" value="MQQ06879.1"/>
    <property type="molecule type" value="Genomic_DNA"/>
</dbReference>
<dbReference type="Pfam" id="PF07719">
    <property type="entry name" value="TPR_2"/>
    <property type="match status" value="1"/>
</dbReference>
<keyword evidence="6" id="KW-1185">Reference proteome</keyword>
<reference evidence="5 6" key="1">
    <citation type="submission" date="2019-10" db="EMBL/GenBank/DDBJ databases">
        <title>Epibacterium sp. nov., isolated from seawater.</title>
        <authorList>
            <person name="Zhang X."/>
            <person name="Li N."/>
        </authorList>
    </citation>
    <scope>NUCLEOTIDE SEQUENCE [LARGE SCALE GENOMIC DNA]</scope>
    <source>
        <strain evidence="5 6">SM1979</strain>
    </source>
</reference>
<feature type="repeat" description="TPR" evidence="3">
    <location>
        <begin position="91"/>
        <end position="124"/>
    </location>
</feature>
<accession>A0A843YCV0</accession>
<keyword evidence="4" id="KW-0732">Signal</keyword>
<dbReference type="InterPro" id="IPR019734">
    <property type="entry name" value="TPR_rpt"/>
</dbReference>
<comment type="caution">
    <text evidence="5">The sequence shown here is derived from an EMBL/GenBank/DDBJ whole genome shotgun (WGS) entry which is preliminary data.</text>
</comment>
<evidence type="ECO:0000256" key="1">
    <source>
        <dbReference type="ARBA" id="ARBA00022737"/>
    </source>
</evidence>
<dbReference type="RefSeq" id="WP_153213810.1">
    <property type="nucleotide sequence ID" value="NZ_WIBF01000001.1"/>
</dbReference>
<name>A0A843YCV0_9RHOB</name>
<evidence type="ECO:0000313" key="5">
    <source>
        <dbReference type="EMBL" id="MQQ06879.1"/>
    </source>
</evidence>
<dbReference type="InterPro" id="IPR011990">
    <property type="entry name" value="TPR-like_helical_dom_sf"/>
</dbReference>
<dbReference type="SMART" id="SM00028">
    <property type="entry name" value="TPR"/>
    <property type="match status" value="1"/>
</dbReference>
<organism evidence="5 6">
    <name type="scientific">Tritonibacter litoralis</name>
    <dbReference type="NCBI Taxonomy" id="2662264"/>
    <lineage>
        <taxon>Bacteria</taxon>
        <taxon>Pseudomonadati</taxon>
        <taxon>Pseudomonadota</taxon>
        <taxon>Alphaproteobacteria</taxon>
        <taxon>Rhodobacterales</taxon>
        <taxon>Paracoccaceae</taxon>
        <taxon>Tritonibacter</taxon>
    </lineage>
</organism>
<evidence type="ECO:0000256" key="3">
    <source>
        <dbReference type="PROSITE-ProRule" id="PRU00339"/>
    </source>
</evidence>
<proteinExistence type="predicted"/>
<dbReference type="PROSITE" id="PS50005">
    <property type="entry name" value="TPR"/>
    <property type="match status" value="1"/>
</dbReference>
<dbReference type="SUPFAM" id="SSF48452">
    <property type="entry name" value="TPR-like"/>
    <property type="match status" value="1"/>
</dbReference>
<dbReference type="Gene3D" id="1.25.40.10">
    <property type="entry name" value="Tetratricopeptide repeat domain"/>
    <property type="match status" value="1"/>
</dbReference>
<keyword evidence="1" id="KW-0677">Repeat</keyword>
<keyword evidence="2 3" id="KW-0802">TPR repeat</keyword>
<feature type="chain" id="PRO_5032779494" evidence="4">
    <location>
        <begin position="19"/>
        <end position="177"/>
    </location>
</feature>